<dbReference type="RefSeq" id="XP_018476923.1">
    <property type="nucleotide sequence ID" value="XM_018621421.1"/>
</dbReference>
<keyword evidence="5" id="KW-1185">Reference proteome</keyword>
<keyword evidence="2" id="KW-0175">Coiled coil</keyword>
<accession>A0A6J0MYN2</accession>
<dbReference type="SUPFAM" id="SSF47661">
    <property type="entry name" value="t-snare proteins"/>
    <property type="match status" value="1"/>
</dbReference>
<dbReference type="InterPro" id="IPR010989">
    <property type="entry name" value="SNARE"/>
</dbReference>
<evidence type="ECO:0000313" key="6">
    <source>
        <dbReference type="RefSeq" id="XP_018476923.1"/>
    </source>
</evidence>
<feature type="compositionally biased region" description="Polar residues" evidence="3">
    <location>
        <begin position="1"/>
        <end position="12"/>
    </location>
</feature>
<evidence type="ECO:0000256" key="1">
    <source>
        <dbReference type="ARBA" id="ARBA00022927"/>
    </source>
</evidence>
<dbReference type="GeneID" id="108848017"/>
<dbReference type="OrthoDB" id="1730528at2759"/>
<keyword evidence="4" id="KW-0472">Membrane</keyword>
<reference evidence="5" key="1">
    <citation type="journal article" date="2019" name="Database">
        <title>The radish genome database (RadishGD): an integrated information resource for radish genomics.</title>
        <authorList>
            <person name="Yu H.J."/>
            <person name="Baek S."/>
            <person name="Lee Y.J."/>
            <person name="Cho A."/>
            <person name="Mun J.H."/>
        </authorList>
    </citation>
    <scope>NUCLEOTIDE SEQUENCE [LARGE SCALE GENOMIC DNA]</scope>
    <source>
        <strain evidence="5">cv. WK10039</strain>
    </source>
</reference>
<sequence>MKNTFNSVNRSLRVNPKEGSSSHVSCSQSPVSYPSEKLLGEEPVEETVNSERDSISVTGSFELPQGQSSREGDVELGEQGADQGLDDFFKKVQEIDKQYEKLNKLLKKLQKKMEKDVDEVRSIARFVKGKLEELDREKNSRKWMYIAIIIFLIVVAVIVVGVLKPWKDKKA</sequence>
<dbReference type="GO" id="GO:0015031">
    <property type="term" value="P:protein transport"/>
    <property type="evidence" value="ECO:0007669"/>
    <property type="project" value="UniProtKB-KW"/>
</dbReference>
<organism evidence="5 6">
    <name type="scientific">Raphanus sativus</name>
    <name type="common">Radish</name>
    <name type="synonym">Raphanus raphanistrum var. sativus</name>
    <dbReference type="NCBI Taxonomy" id="3726"/>
    <lineage>
        <taxon>Eukaryota</taxon>
        <taxon>Viridiplantae</taxon>
        <taxon>Streptophyta</taxon>
        <taxon>Embryophyta</taxon>
        <taxon>Tracheophyta</taxon>
        <taxon>Spermatophyta</taxon>
        <taxon>Magnoliopsida</taxon>
        <taxon>eudicotyledons</taxon>
        <taxon>Gunneridae</taxon>
        <taxon>Pentapetalae</taxon>
        <taxon>rosids</taxon>
        <taxon>malvids</taxon>
        <taxon>Brassicales</taxon>
        <taxon>Brassicaceae</taxon>
        <taxon>Brassiceae</taxon>
        <taxon>Raphanus</taxon>
    </lineage>
</organism>
<feature type="coiled-coil region" evidence="2">
    <location>
        <begin position="85"/>
        <end position="119"/>
    </location>
</feature>
<keyword evidence="4" id="KW-1133">Transmembrane helix</keyword>
<dbReference type="Proteomes" id="UP000504610">
    <property type="component" value="Chromosome 1"/>
</dbReference>
<evidence type="ECO:0000256" key="2">
    <source>
        <dbReference type="SAM" id="Coils"/>
    </source>
</evidence>
<gene>
    <name evidence="6" type="primary">LOC108848017</name>
</gene>
<keyword evidence="1" id="KW-0813">Transport</keyword>
<dbReference type="Gene3D" id="1.20.58.70">
    <property type="match status" value="1"/>
</dbReference>
<evidence type="ECO:0000256" key="3">
    <source>
        <dbReference type="SAM" id="MobiDB-lite"/>
    </source>
</evidence>
<protein>
    <submittedName>
        <fullName evidence="6">Syntaxin-132-like</fullName>
    </submittedName>
</protein>
<keyword evidence="4" id="KW-0812">Transmembrane</keyword>
<name>A0A6J0MYN2_RAPSA</name>
<evidence type="ECO:0000313" key="5">
    <source>
        <dbReference type="Proteomes" id="UP000504610"/>
    </source>
</evidence>
<feature type="transmembrane region" description="Helical" evidence="4">
    <location>
        <begin position="143"/>
        <end position="163"/>
    </location>
</feature>
<feature type="compositionally biased region" description="Polar residues" evidence="3">
    <location>
        <begin position="55"/>
        <end position="69"/>
    </location>
</feature>
<keyword evidence="1" id="KW-0653">Protein transport</keyword>
<dbReference type="GO" id="GO:0016020">
    <property type="term" value="C:membrane"/>
    <property type="evidence" value="ECO:0007669"/>
    <property type="project" value="InterPro"/>
</dbReference>
<feature type="region of interest" description="Disordered" evidence="3">
    <location>
        <begin position="1"/>
        <end position="76"/>
    </location>
</feature>
<reference evidence="6" key="2">
    <citation type="submission" date="2025-08" db="UniProtKB">
        <authorList>
            <consortium name="RefSeq"/>
        </authorList>
    </citation>
    <scope>IDENTIFICATION</scope>
    <source>
        <tissue evidence="6">Leaf</tissue>
    </source>
</reference>
<feature type="compositionally biased region" description="Low complexity" evidence="3">
    <location>
        <begin position="21"/>
        <end position="32"/>
    </location>
</feature>
<evidence type="ECO:0000256" key="4">
    <source>
        <dbReference type="SAM" id="Phobius"/>
    </source>
</evidence>
<dbReference type="AlphaFoldDB" id="A0A6J0MYN2"/>
<proteinExistence type="predicted"/>
<dbReference type="KEGG" id="rsz:108848017"/>
<dbReference type="GO" id="GO:0016192">
    <property type="term" value="P:vesicle-mediated transport"/>
    <property type="evidence" value="ECO:0007669"/>
    <property type="project" value="InterPro"/>
</dbReference>